<dbReference type="Gene3D" id="3.40.50.300">
    <property type="entry name" value="P-loop containing nucleotide triphosphate hydrolases"/>
    <property type="match status" value="1"/>
</dbReference>
<comment type="similarity">
    <text evidence="6">Belongs to the TRAFAC class OBG-HflX-like GTPase superfamily. OBG GTPase family. YchF/OLA1 subfamily.</text>
</comment>
<evidence type="ECO:0000313" key="10">
    <source>
        <dbReference type="Proteomes" id="UP000237684"/>
    </source>
</evidence>
<comment type="cofactor">
    <cofactor evidence="1">
        <name>Mg(2+)</name>
        <dbReference type="ChEBI" id="CHEBI:18420"/>
    </cofactor>
</comment>
<dbReference type="CDD" id="cd04867">
    <property type="entry name" value="TGS_YchF_OLA1"/>
    <property type="match status" value="1"/>
</dbReference>
<dbReference type="PRINTS" id="PR00326">
    <property type="entry name" value="GTP1OBG"/>
</dbReference>
<dbReference type="EMBL" id="NIGF01000007">
    <property type="protein sequence ID" value="PQV64119.1"/>
    <property type="molecule type" value="Genomic_DNA"/>
</dbReference>
<keyword evidence="10" id="KW-1185">Reference proteome</keyword>
<comment type="function">
    <text evidence="6">ATPase that binds to both the 70S ribosome and the 50S ribosomal subunit in a nucleotide-independent manner.</text>
</comment>
<keyword evidence="5" id="KW-0460">Magnesium</keyword>
<dbReference type="InterPro" id="IPR023192">
    <property type="entry name" value="TGS-like_dom_sf"/>
</dbReference>
<dbReference type="HAMAP" id="MF_00944">
    <property type="entry name" value="YchF_OLA1_ATPase"/>
    <property type="match status" value="1"/>
</dbReference>
<dbReference type="SUPFAM" id="SSF52540">
    <property type="entry name" value="P-loop containing nucleoside triphosphate hydrolases"/>
    <property type="match status" value="1"/>
</dbReference>
<dbReference type="PROSITE" id="PS51710">
    <property type="entry name" value="G_OBG"/>
    <property type="match status" value="1"/>
</dbReference>
<keyword evidence="4 6" id="KW-0067">ATP-binding</keyword>
<dbReference type="InterPro" id="IPR012675">
    <property type="entry name" value="Beta-grasp_dom_sf"/>
</dbReference>
<dbReference type="InterPro" id="IPR004396">
    <property type="entry name" value="ATPase_YchF/OLA1"/>
</dbReference>
<organism evidence="9 10">
    <name type="scientific">Abditibacterium utsteinense</name>
    <dbReference type="NCBI Taxonomy" id="1960156"/>
    <lineage>
        <taxon>Bacteria</taxon>
        <taxon>Pseudomonadati</taxon>
        <taxon>Abditibacteriota</taxon>
        <taxon>Abditibacteriia</taxon>
        <taxon>Abditibacteriales</taxon>
        <taxon>Abditibacteriaceae</taxon>
        <taxon>Abditibacterium</taxon>
    </lineage>
</organism>
<keyword evidence="3 6" id="KW-0547">Nucleotide-binding</keyword>
<dbReference type="Pfam" id="PF01926">
    <property type="entry name" value="MMR_HSR1"/>
    <property type="match status" value="1"/>
</dbReference>
<protein>
    <recommendedName>
        <fullName evidence="6">Ribosome-binding ATPase YchF</fullName>
    </recommendedName>
</protein>
<dbReference type="GO" id="GO:0005737">
    <property type="term" value="C:cytoplasm"/>
    <property type="evidence" value="ECO:0007669"/>
    <property type="project" value="TreeGrafter"/>
</dbReference>
<feature type="binding site" evidence="6">
    <location>
        <begin position="78"/>
        <end position="83"/>
    </location>
    <ligand>
        <name>ATP</name>
        <dbReference type="ChEBI" id="CHEBI:30616"/>
    </ligand>
</feature>
<evidence type="ECO:0000256" key="4">
    <source>
        <dbReference type="ARBA" id="ARBA00022840"/>
    </source>
</evidence>
<dbReference type="InterPro" id="IPR041706">
    <property type="entry name" value="YchF_N"/>
</dbReference>
<reference evidence="9 10" key="1">
    <citation type="journal article" date="2018" name="Syst. Appl. Microbiol.">
        <title>Abditibacterium utsteinense sp. nov., the first cultivated member of candidate phylum FBP, isolated from ice-free Antarctic soil samples.</title>
        <authorList>
            <person name="Tahon G."/>
            <person name="Tytgat B."/>
            <person name="Lebbe L."/>
            <person name="Carlier A."/>
            <person name="Willems A."/>
        </authorList>
    </citation>
    <scope>NUCLEOTIDE SEQUENCE [LARGE SCALE GENOMIC DNA]</scope>
    <source>
        <strain evidence="9 10">LMG 29911</strain>
    </source>
</reference>
<dbReference type="FunCoup" id="A0A2S8STQ0">
    <property type="interactions" value="425"/>
</dbReference>
<name>A0A2S8STQ0_9BACT</name>
<dbReference type="InterPro" id="IPR006073">
    <property type="entry name" value="GTP-bd"/>
</dbReference>
<evidence type="ECO:0000256" key="3">
    <source>
        <dbReference type="ARBA" id="ARBA00022741"/>
    </source>
</evidence>
<dbReference type="AlphaFoldDB" id="A0A2S8STQ0"/>
<dbReference type="InterPro" id="IPR031167">
    <property type="entry name" value="G_OBG"/>
</dbReference>
<feature type="domain" description="OBG-type G" evidence="7">
    <location>
        <begin position="69"/>
        <end position="323"/>
    </location>
</feature>
<sequence length="430" mass="47092">MKRAKLLASFFVEFAELNRLQTRIQRFALAFLREIQSCADQLPHFLWNWRFQSPRSLNRLDSSRFNMSLKCGIVGLPNVGKSTLFNALTKAGIAAENYPFCTIEPNVGIVEVPDSRLAQLATIVNPQRILPAATEFVDIAGLVAGASKGEGLGNQFLANIRECDAIAHVVRCFENDDVVHVAGKVDPINDIEVIHTELALADLQVVSKMIEKTRKAAKVGDKTAQTLLPVLEMALPLLNDAKPVRSMDLTPEQQVALKSLSLLTAKPTMYVANVAEAGNLHDNPHLQAVEAYAKNEGAMVVPVCASLESEIVDMSDEEKLEFLGEIGLEEPGLNRVIRAGYSLLGLQTYFTAGEKEVRAWTIEVGDTAPQAAGVIHTDFERGFIRAEVIGFSDYVSLGGEKPAKTAGKMRVEGKEYIVADGDVMHFRFNV</sequence>
<accession>A0A2S8STQ0</accession>
<dbReference type="Gene3D" id="3.10.20.30">
    <property type="match status" value="1"/>
</dbReference>
<dbReference type="SUPFAM" id="SSF81271">
    <property type="entry name" value="TGS-like"/>
    <property type="match status" value="1"/>
</dbReference>
<dbReference type="GO" id="GO:0046872">
    <property type="term" value="F:metal ion binding"/>
    <property type="evidence" value="ECO:0007669"/>
    <property type="project" value="UniProtKB-KW"/>
</dbReference>
<dbReference type="Proteomes" id="UP000237684">
    <property type="component" value="Unassembled WGS sequence"/>
</dbReference>
<dbReference type="GO" id="GO:0005524">
    <property type="term" value="F:ATP binding"/>
    <property type="evidence" value="ECO:0007669"/>
    <property type="project" value="UniProtKB-UniRule"/>
</dbReference>
<feature type="domain" description="TGS" evidence="8">
    <location>
        <begin position="345"/>
        <end position="428"/>
    </location>
</feature>
<dbReference type="InterPro" id="IPR027417">
    <property type="entry name" value="P-loop_NTPase"/>
</dbReference>
<dbReference type="CDD" id="cd01900">
    <property type="entry name" value="YchF"/>
    <property type="match status" value="1"/>
</dbReference>
<dbReference type="GO" id="GO:0005525">
    <property type="term" value="F:GTP binding"/>
    <property type="evidence" value="ECO:0007669"/>
    <property type="project" value="InterPro"/>
</dbReference>
<dbReference type="PROSITE" id="PS51880">
    <property type="entry name" value="TGS"/>
    <property type="match status" value="1"/>
</dbReference>
<evidence type="ECO:0000259" key="8">
    <source>
        <dbReference type="PROSITE" id="PS51880"/>
    </source>
</evidence>
<dbReference type="InterPro" id="IPR012676">
    <property type="entry name" value="TGS-like"/>
</dbReference>
<dbReference type="InParanoid" id="A0A2S8STQ0"/>
<evidence type="ECO:0000256" key="1">
    <source>
        <dbReference type="ARBA" id="ARBA00001946"/>
    </source>
</evidence>
<dbReference type="InterPro" id="IPR013029">
    <property type="entry name" value="YchF_C"/>
</dbReference>
<dbReference type="Pfam" id="PF06071">
    <property type="entry name" value="YchF-GTPase_C"/>
    <property type="match status" value="1"/>
</dbReference>
<dbReference type="PANTHER" id="PTHR23305:SF18">
    <property type="entry name" value="OBG-TYPE G DOMAIN-CONTAINING PROTEIN"/>
    <property type="match status" value="1"/>
</dbReference>
<evidence type="ECO:0000256" key="6">
    <source>
        <dbReference type="HAMAP-Rule" id="MF_00944"/>
    </source>
</evidence>
<evidence type="ECO:0000256" key="2">
    <source>
        <dbReference type="ARBA" id="ARBA00022723"/>
    </source>
</evidence>
<comment type="caution">
    <text evidence="9">The sequence shown here is derived from an EMBL/GenBank/DDBJ whole genome shotgun (WGS) entry which is preliminary data.</text>
</comment>
<dbReference type="GO" id="GO:0016887">
    <property type="term" value="F:ATP hydrolysis activity"/>
    <property type="evidence" value="ECO:0007669"/>
    <property type="project" value="UniProtKB-UniRule"/>
</dbReference>
<evidence type="ECO:0000259" key="7">
    <source>
        <dbReference type="PROSITE" id="PS51710"/>
    </source>
</evidence>
<keyword evidence="2" id="KW-0479">Metal-binding</keyword>
<dbReference type="InterPro" id="IPR004095">
    <property type="entry name" value="TGS"/>
</dbReference>
<dbReference type="NCBIfam" id="TIGR00092">
    <property type="entry name" value="redox-regulated ATPase YchF"/>
    <property type="match status" value="1"/>
</dbReference>
<evidence type="ECO:0000313" key="9">
    <source>
        <dbReference type="EMBL" id="PQV64119.1"/>
    </source>
</evidence>
<evidence type="ECO:0000256" key="5">
    <source>
        <dbReference type="ARBA" id="ARBA00022842"/>
    </source>
</evidence>
<dbReference type="FunFam" id="3.10.20.30:FF:000001">
    <property type="entry name" value="Ribosome-binding ATPase YchF"/>
    <property type="match status" value="1"/>
</dbReference>
<dbReference type="Gene3D" id="1.10.150.300">
    <property type="entry name" value="TGS-like domain"/>
    <property type="match status" value="1"/>
</dbReference>
<gene>
    <name evidence="6" type="primary">ychF</name>
    <name evidence="9" type="ORF">B1R32_107144</name>
</gene>
<proteinExistence type="inferred from homology"/>
<dbReference type="FunFam" id="1.10.150.300:FF:000001">
    <property type="entry name" value="Ribosome-binding ATPase YchF"/>
    <property type="match status" value="1"/>
</dbReference>
<dbReference type="PANTHER" id="PTHR23305">
    <property type="entry name" value="OBG GTPASE FAMILY"/>
    <property type="match status" value="1"/>
</dbReference>
<dbReference type="GO" id="GO:0043023">
    <property type="term" value="F:ribosomal large subunit binding"/>
    <property type="evidence" value="ECO:0007669"/>
    <property type="project" value="UniProtKB-UniRule"/>
</dbReference>